<protein>
    <submittedName>
        <fullName evidence="2">DUF177 domain-containing protein</fullName>
    </submittedName>
</protein>
<name>A0ABT8KTI1_9BACT</name>
<dbReference type="EMBL" id="JAUJEA010000005">
    <property type="protein sequence ID" value="MDN5202938.1"/>
    <property type="molecule type" value="Genomic_DNA"/>
</dbReference>
<evidence type="ECO:0000313" key="2">
    <source>
        <dbReference type="EMBL" id="MDN5202938.1"/>
    </source>
</evidence>
<reference evidence="2" key="1">
    <citation type="submission" date="2023-06" db="EMBL/GenBank/DDBJ databases">
        <title>Genomic of Parafulvivirga corallium.</title>
        <authorList>
            <person name="Wang G."/>
        </authorList>
    </citation>
    <scope>NUCLEOTIDE SEQUENCE</scope>
    <source>
        <strain evidence="2">BMA10</strain>
    </source>
</reference>
<dbReference type="RefSeq" id="WP_346752957.1">
    <property type="nucleotide sequence ID" value="NZ_JAUJEA010000005.1"/>
</dbReference>
<comment type="caution">
    <text evidence="2">The sequence shown here is derived from an EMBL/GenBank/DDBJ whole genome shotgun (WGS) entry which is preliminary data.</text>
</comment>
<feature type="compositionally biased region" description="Acidic residues" evidence="1">
    <location>
        <begin position="150"/>
        <end position="160"/>
    </location>
</feature>
<accession>A0ABT8KTI1</accession>
<evidence type="ECO:0000313" key="3">
    <source>
        <dbReference type="Proteomes" id="UP001172082"/>
    </source>
</evidence>
<evidence type="ECO:0000256" key="1">
    <source>
        <dbReference type="SAM" id="MobiDB-lite"/>
    </source>
</evidence>
<dbReference type="Pfam" id="PF02620">
    <property type="entry name" value="YceD"/>
    <property type="match status" value="1"/>
</dbReference>
<dbReference type="InterPro" id="IPR003772">
    <property type="entry name" value="YceD"/>
</dbReference>
<organism evidence="2 3">
    <name type="scientific">Splendidivirga corallicola</name>
    <dbReference type="NCBI Taxonomy" id="3051826"/>
    <lineage>
        <taxon>Bacteria</taxon>
        <taxon>Pseudomonadati</taxon>
        <taxon>Bacteroidota</taxon>
        <taxon>Cytophagia</taxon>
        <taxon>Cytophagales</taxon>
        <taxon>Splendidivirgaceae</taxon>
        <taxon>Splendidivirga</taxon>
    </lineage>
</organism>
<feature type="region of interest" description="Disordered" evidence="1">
    <location>
        <begin position="150"/>
        <end position="174"/>
    </location>
</feature>
<sequence>MVKKDIKEFEIDIFSLKNSTHEYRFEVKDSFFTLFEGGLVEKGNISVDLILDKTETLINMTFELKGSIELVCDRSLEPFDYPIDLNENLIFKFGEEEKELDEHISIISRDKENINVAQFIYEFIGLAVPMKKLHPKFEESEIDEEGQIVYSSDEDSNDENIDPRWKQLKNLRNN</sequence>
<dbReference type="Proteomes" id="UP001172082">
    <property type="component" value="Unassembled WGS sequence"/>
</dbReference>
<gene>
    <name evidence="2" type="ORF">QQ008_16230</name>
</gene>
<keyword evidence="3" id="KW-1185">Reference proteome</keyword>
<proteinExistence type="predicted"/>